<protein>
    <submittedName>
        <fullName evidence="3">Subunit D2 of Sm-like ribonucleoprotein</fullName>
    </submittedName>
</protein>
<comment type="caution">
    <text evidence="3">The sequence shown here is derived from an EMBL/GenBank/DDBJ whole genome shotgun (WGS) entry which is preliminary data.</text>
</comment>
<dbReference type="InterPro" id="IPR001163">
    <property type="entry name" value="Sm_dom_euk/arc"/>
</dbReference>
<dbReference type="FunCoup" id="A0A0B2UL81">
    <property type="interactions" value="344"/>
</dbReference>
<dbReference type="SUPFAM" id="SSF50182">
    <property type="entry name" value="Sm-like ribonucleoproteins"/>
    <property type="match status" value="1"/>
</dbReference>
<organism evidence="3 4">
    <name type="scientific">Ordospora colligata OC4</name>
    <dbReference type="NCBI Taxonomy" id="1354746"/>
    <lineage>
        <taxon>Eukaryota</taxon>
        <taxon>Fungi</taxon>
        <taxon>Fungi incertae sedis</taxon>
        <taxon>Microsporidia</taxon>
        <taxon>Ordosporidae</taxon>
        <taxon>Ordospora</taxon>
    </lineage>
</organism>
<gene>
    <name evidence="3" type="ORF">M896_051610</name>
</gene>
<keyword evidence="3" id="KW-0687">Ribonucleoprotein</keyword>
<dbReference type="HOGENOM" id="CLU_1959558_0_0_1"/>
<sequence>MFLPTNASPGEKEAMEMKGPLMLIRRCMVTKKPVIVSLRNNRKVIGCVVAYDRHYNMILMDAVETGVTGSKNKGAKKRRKQVSRRLGNVFVRGDTVVLVASGVGSASHAQKTIDESQSEDKQQLRNTADSEQQPYN</sequence>
<feature type="domain" description="Sm" evidence="2">
    <location>
        <begin position="21"/>
        <end position="105"/>
    </location>
</feature>
<dbReference type="PROSITE" id="PS52002">
    <property type="entry name" value="SM"/>
    <property type="match status" value="1"/>
</dbReference>
<dbReference type="Gene3D" id="2.30.30.100">
    <property type="match status" value="1"/>
</dbReference>
<feature type="compositionally biased region" description="Polar residues" evidence="1">
    <location>
        <begin position="124"/>
        <end position="136"/>
    </location>
</feature>
<dbReference type="SMART" id="SM00651">
    <property type="entry name" value="Sm"/>
    <property type="match status" value="1"/>
</dbReference>
<dbReference type="STRING" id="1354746.A0A0B2UL81"/>
<evidence type="ECO:0000313" key="3">
    <source>
        <dbReference type="EMBL" id="KHN69752.1"/>
    </source>
</evidence>
<keyword evidence="4" id="KW-1185">Reference proteome</keyword>
<dbReference type="AlphaFoldDB" id="A0A0B2UL81"/>
<reference evidence="3 4" key="1">
    <citation type="journal article" date="2014" name="MBio">
        <title>The Ordospora colligata genome; evolution of extreme reduction in microsporidia and host-to-parasite horizontal gene transfer.</title>
        <authorList>
            <person name="Pombert J.-F."/>
            <person name="Haag K.L."/>
            <person name="Beidas S."/>
            <person name="Ebert D."/>
            <person name="Keeling P.J."/>
        </authorList>
    </citation>
    <scope>NUCLEOTIDE SEQUENCE [LARGE SCALE GENOMIC DNA]</scope>
    <source>
        <strain evidence="3 4">OC4</strain>
    </source>
</reference>
<dbReference type="EMBL" id="JOKQ01000005">
    <property type="protein sequence ID" value="KHN69752.1"/>
    <property type="molecule type" value="Genomic_DNA"/>
</dbReference>
<dbReference type="GO" id="GO:1990904">
    <property type="term" value="C:ribonucleoprotein complex"/>
    <property type="evidence" value="ECO:0007669"/>
    <property type="project" value="UniProtKB-KW"/>
</dbReference>
<feature type="compositionally biased region" description="Basic and acidic residues" evidence="1">
    <location>
        <begin position="111"/>
        <end position="123"/>
    </location>
</feature>
<dbReference type="RefSeq" id="XP_014563794.1">
    <property type="nucleotide sequence ID" value="XM_014708308.1"/>
</dbReference>
<evidence type="ECO:0000313" key="4">
    <source>
        <dbReference type="Proteomes" id="UP000031056"/>
    </source>
</evidence>
<dbReference type="OrthoDB" id="437526at2759"/>
<dbReference type="InterPro" id="IPR040002">
    <property type="entry name" value="Sm-like_LSM3"/>
</dbReference>
<dbReference type="InterPro" id="IPR010920">
    <property type="entry name" value="LSM_dom_sf"/>
</dbReference>
<dbReference type="InParanoid" id="A0A0B2UL81"/>
<dbReference type="VEuPathDB" id="MicrosporidiaDB:M896_051610"/>
<dbReference type="PANTHER" id="PTHR13110">
    <property type="entry name" value="U6 SNRNA-ASSOCIATED SM-LIKE PROTEIN LSM3"/>
    <property type="match status" value="1"/>
</dbReference>
<accession>A0A0B2UL81</accession>
<dbReference type="Pfam" id="PF01423">
    <property type="entry name" value="LSM"/>
    <property type="match status" value="1"/>
</dbReference>
<feature type="region of interest" description="Disordered" evidence="1">
    <location>
        <begin position="104"/>
        <end position="136"/>
    </location>
</feature>
<evidence type="ECO:0000256" key="1">
    <source>
        <dbReference type="SAM" id="MobiDB-lite"/>
    </source>
</evidence>
<proteinExistence type="predicted"/>
<name>A0A0B2UL81_9MICR</name>
<dbReference type="GO" id="GO:0003723">
    <property type="term" value="F:RNA binding"/>
    <property type="evidence" value="ECO:0007669"/>
    <property type="project" value="InterPro"/>
</dbReference>
<evidence type="ECO:0000259" key="2">
    <source>
        <dbReference type="PROSITE" id="PS52002"/>
    </source>
</evidence>
<dbReference type="GeneID" id="26261814"/>
<dbReference type="Proteomes" id="UP000031056">
    <property type="component" value="Unassembled WGS sequence"/>
</dbReference>
<dbReference type="InterPro" id="IPR047575">
    <property type="entry name" value="Sm"/>
</dbReference>